<dbReference type="RefSeq" id="WP_049843378.1">
    <property type="nucleotide sequence ID" value="NZ_LLEI02000043.1"/>
</dbReference>
<reference evidence="1 2" key="1">
    <citation type="journal article" date="2016" name="Syst. Appl. Microbiol.">
        <title>Vibrio bivalvicida sp. nov., a novel larval pathogen for bivalve molluscs reared in a hatchery.</title>
        <authorList>
            <person name="Dubert J."/>
            <person name="Romalde J.L."/>
            <person name="Prado S."/>
            <person name="Barja J.L."/>
        </authorList>
    </citation>
    <scope>NUCLEOTIDE SEQUENCE [LARGE SCALE GENOMIC DNA]</scope>
    <source>
        <strain evidence="1 2">605</strain>
    </source>
</reference>
<gene>
    <name evidence="1" type="ORF">APB76_15420</name>
</gene>
<dbReference type="Proteomes" id="UP000078406">
    <property type="component" value="Unassembled WGS sequence"/>
</dbReference>
<comment type="caution">
    <text evidence="1">The sequence shown here is derived from an EMBL/GenBank/DDBJ whole genome shotgun (WGS) entry which is preliminary data.</text>
</comment>
<dbReference type="AlphaFoldDB" id="A0A177XXM9"/>
<protein>
    <submittedName>
        <fullName evidence="1">Uncharacterized protein</fullName>
    </submittedName>
</protein>
<dbReference type="EMBL" id="LLEI02000043">
    <property type="protein sequence ID" value="OAJ93348.1"/>
    <property type="molecule type" value="Genomic_DNA"/>
</dbReference>
<sequence length="119" mass="13793">MFQEVTELLDEIGYAFDRHELKMCMIRAQKKKVLKALIEDSRKKSFDLSSNVNKSILASIASTPDISEKKALAELEQYVSRNLDENWSHREKLLASAMRHTEEFRMLLILNGDAAVRYM</sequence>
<evidence type="ECO:0000313" key="2">
    <source>
        <dbReference type="Proteomes" id="UP000078406"/>
    </source>
</evidence>
<organism evidence="1 2">
    <name type="scientific">Vibrio bivalvicida</name>
    <dbReference type="NCBI Taxonomy" id="1276888"/>
    <lineage>
        <taxon>Bacteria</taxon>
        <taxon>Pseudomonadati</taxon>
        <taxon>Pseudomonadota</taxon>
        <taxon>Gammaproteobacteria</taxon>
        <taxon>Vibrionales</taxon>
        <taxon>Vibrionaceae</taxon>
        <taxon>Vibrio</taxon>
        <taxon>Vibrio oreintalis group</taxon>
    </lineage>
</organism>
<accession>A0A177XXM9</accession>
<name>A0A177XXM9_9VIBR</name>
<evidence type="ECO:0000313" key="1">
    <source>
        <dbReference type="EMBL" id="OAJ93348.1"/>
    </source>
</evidence>
<proteinExistence type="predicted"/>